<dbReference type="PANTHER" id="PTHR43664:SF1">
    <property type="entry name" value="BETA-METHYLMALYL-COA DEHYDRATASE"/>
    <property type="match status" value="1"/>
</dbReference>
<dbReference type="EMBL" id="JAAMOW010000013">
    <property type="protein sequence ID" value="NGY07031.1"/>
    <property type="molecule type" value="Genomic_DNA"/>
</dbReference>
<evidence type="ECO:0000313" key="2">
    <source>
        <dbReference type="EMBL" id="NGY07031.1"/>
    </source>
</evidence>
<gene>
    <name evidence="2" type="ORF">G7Y85_19830</name>
</gene>
<dbReference type="InterPro" id="IPR029069">
    <property type="entry name" value="HotDog_dom_sf"/>
</dbReference>
<comment type="caution">
    <text evidence="2">The sequence shown here is derived from an EMBL/GenBank/DDBJ whole genome shotgun (WGS) entry which is preliminary data.</text>
</comment>
<organism evidence="2 3">
    <name type="scientific">Solimonas terrae</name>
    <dbReference type="NCBI Taxonomy" id="1396819"/>
    <lineage>
        <taxon>Bacteria</taxon>
        <taxon>Pseudomonadati</taxon>
        <taxon>Pseudomonadota</taxon>
        <taxon>Gammaproteobacteria</taxon>
        <taxon>Nevskiales</taxon>
        <taxon>Nevskiaceae</taxon>
        <taxon>Solimonas</taxon>
    </lineage>
</organism>
<dbReference type="RefSeq" id="WP_166261709.1">
    <property type="nucleotide sequence ID" value="NZ_JAAMOW010000013.1"/>
</dbReference>
<protein>
    <submittedName>
        <fullName evidence="2">MaoC family dehydratase</fullName>
    </submittedName>
</protein>
<dbReference type="InterPro" id="IPR052342">
    <property type="entry name" value="MCH/BMMD"/>
</dbReference>
<accession>A0A6M2BXY9</accession>
<dbReference type="InterPro" id="IPR002539">
    <property type="entry name" value="MaoC-like_dom"/>
</dbReference>
<dbReference type="Gene3D" id="3.10.129.10">
    <property type="entry name" value="Hotdog Thioesterase"/>
    <property type="match status" value="1"/>
</dbReference>
<evidence type="ECO:0000259" key="1">
    <source>
        <dbReference type="Pfam" id="PF01575"/>
    </source>
</evidence>
<dbReference type="Proteomes" id="UP000472676">
    <property type="component" value="Unassembled WGS sequence"/>
</dbReference>
<dbReference type="Pfam" id="PF01575">
    <property type="entry name" value="MaoC_dehydratas"/>
    <property type="match status" value="1"/>
</dbReference>
<dbReference type="SUPFAM" id="SSF54637">
    <property type="entry name" value="Thioesterase/thiol ester dehydrase-isomerase"/>
    <property type="match status" value="1"/>
</dbReference>
<name>A0A6M2BXY9_9GAMM</name>
<dbReference type="CDD" id="cd03451">
    <property type="entry name" value="FkbR2"/>
    <property type="match status" value="1"/>
</dbReference>
<sequence>MAGLYLEQFKVDQAFHHEVRRTVTESDNVWFCSATYNPAQIHIDADYCAKTEFGKPLVNSIFTLGLVLGLSIQDTTLGTTVANLGMTDTRFPKPVFAGDTLRSVTTVVEIRESKSRPNAGIVTFRHEGYNQRGELVCTTLRQALMLREPACATVDAEVQAA</sequence>
<feature type="domain" description="MaoC-like" evidence="1">
    <location>
        <begin position="11"/>
        <end position="123"/>
    </location>
</feature>
<reference evidence="2 3" key="1">
    <citation type="journal article" date="2014" name="Int. J. Syst. Evol. Microbiol.">
        <title>Solimonas terrae sp. nov., isolated from soil.</title>
        <authorList>
            <person name="Kim S.J."/>
            <person name="Moon J.Y."/>
            <person name="Weon H.Y."/>
            <person name="Ahn J.H."/>
            <person name="Chen W.M."/>
            <person name="Kwon S.W."/>
        </authorList>
    </citation>
    <scope>NUCLEOTIDE SEQUENCE [LARGE SCALE GENOMIC DNA]</scope>
    <source>
        <strain evidence="2 3">KIS83-12</strain>
    </source>
</reference>
<proteinExistence type="predicted"/>
<dbReference type="PANTHER" id="PTHR43664">
    <property type="entry name" value="MONOAMINE OXIDASE-RELATED"/>
    <property type="match status" value="1"/>
</dbReference>
<dbReference type="AlphaFoldDB" id="A0A6M2BXY9"/>
<keyword evidence="3" id="KW-1185">Reference proteome</keyword>
<evidence type="ECO:0000313" key="3">
    <source>
        <dbReference type="Proteomes" id="UP000472676"/>
    </source>
</evidence>